<dbReference type="GO" id="GO:0006313">
    <property type="term" value="P:DNA transposition"/>
    <property type="evidence" value="ECO:0007669"/>
    <property type="project" value="InterPro"/>
</dbReference>
<dbReference type="NCBIfam" id="NF033542">
    <property type="entry name" value="transpos_IS110"/>
    <property type="match status" value="1"/>
</dbReference>
<comment type="caution">
    <text evidence="4">The sequence shown here is derived from an EMBL/GenBank/DDBJ whole genome shotgun (WGS) entry which is preliminary data.</text>
</comment>
<dbReference type="InterPro" id="IPR003346">
    <property type="entry name" value="Transposase_20"/>
</dbReference>
<proteinExistence type="predicted"/>
<evidence type="ECO:0000313" key="4">
    <source>
        <dbReference type="EMBL" id="MBS4185762.1"/>
    </source>
</evidence>
<dbReference type="Pfam" id="PF01548">
    <property type="entry name" value="DEDD_Tnp_IS110"/>
    <property type="match status" value="1"/>
</dbReference>
<dbReference type="EMBL" id="JAGYPE010000006">
    <property type="protein sequence ID" value="MBS4185762.1"/>
    <property type="molecule type" value="Genomic_DNA"/>
</dbReference>
<dbReference type="GO" id="GO:0004803">
    <property type="term" value="F:transposase activity"/>
    <property type="evidence" value="ECO:0007669"/>
    <property type="project" value="InterPro"/>
</dbReference>
<evidence type="ECO:0000259" key="2">
    <source>
        <dbReference type="Pfam" id="PF02371"/>
    </source>
</evidence>
<dbReference type="PANTHER" id="PTHR33055">
    <property type="entry name" value="TRANSPOSASE FOR INSERTION SEQUENCE ELEMENT IS1111A"/>
    <property type="match status" value="1"/>
</dbReference>
<dbReference type="InterPro" id="IPR047650">
    <property type="entry name" value="Transpos_IS110"/>
</dbReference>
<dbReference type="InterPro" id="IPR002525">
    <property type="entry name" value="Transp_IS110-like_N"/>
</dbReference>
<dbReference type="PANTHER" id="PTHR33055:SF17">
    <property type="entry name" value="THIRD ORF IN TRANSPOSON ISC1491"/>
    <property type="match status" value="1"/>
</dbReference>
<sequence length="405" mass="47446">MPSVIAFDVSMGKSYMVIYNAARTCIFEGEIIHNRPHFEQLNKLIVELIRKDGQAPDIVFEATGVYSRQLERFMNDYGFSYSLLNPLESKLQTASMRIHKTDKSDAHRLAQTHFTNERRTKKRQENYYNQMRALSRYYEELDDERTLVRGRMHSLLQLTFPELEKLFTQKSELFLNIVQLFPHPDSVKHLSKTVVRNRIIANTDKRLAPKAAEKKAIQLLEAAQDSYPAVDMNDIQCEQLKDYANRYLALLRKQKELIDLMVELSKERKEYRILLSVPGIGENTAVRLIGELGDISRFDNNKQLNAYTGIDIRRFQSGLFFYKDAINKRGNSHLRKILYFTIQNMIRHRRLGNNHFVDYYDKLKTQPYNKCHKVASIACVNKLLKCLFHLITHNLHYDYQLAAGK</sequence>
<reference evidence="4" key="1">
    <citation type="submission" date="2021-05" db="EMBL/GenBank/DDBJ databases">
        <title>Novel Bacillus species.</title>
        <authorList>
            <person name="Liu G."/>
        </authorList>
    </citation>
    <scope>NUCLEOTIDE SEQUENCE</scope>
    <source>
        <strain evidence="4">FJAT-50051</strain>
    </source>
</reference>
<dbReference type="Pfam" id="PF02371">
    <property type="entry name" value="Transposase_20"/>
    <property type="match status" value="1"/>
</dbReference>
<dbReference type="InterPro" id="IPR036070">
    <property type="entry name" value="Nop_dom_sf"/>
</dbReference>
<name>A0A942T5N9_9BACI</name>
<dbReference type="AlphaFoldDB" id="A0A942T5N9"/>
<dbReference type="Gene3D" id="1.10.287.4070">
    <property type="match status" value="1"/>
</dbReference>
<dbReference type="EMBL" id="JAGYPE010000001">
    <property type="protein sequence ID" value="MBS4180151.1"/>
    <property type="molecule type" value="Genomic_DNA"/>
</dbReference>
<organism evidence="4">
    <name type="scientific">Neobacillus citreus</name>
    <dbReference type="NCBI Taxonomy" id="2833578"/>
    <lineage>
        <taxon>Bacteria</taxon>
        <taxon>Bacillati</taxon>
        <taxon>Bacillota</taxon>
        <taxon>Bacilli</taxon>
        <taxon>Bacillales</taxon>
        <taxon>Bacillaceae</taxon>
        <taxon>Neobacillus</taxon>
    </lineage>
</organism>
<evidence type="ECO:0000259" key="1">
    <source>
        <dbReference type="Pfam" id="PF01548"/>
    </source>
</evidence>
<feature type="domain" description="Transposase IS110-like N-terminal" evidence="1">
    <location>
        <begin position="7"/>
        <end position="161"/>
    </location>
</feature>
<protein>
    <submittedName>
        <fullName evidence="4">IS110 family transposase</fullName>
    </submittedName>
</protein>
<feature type="domain" description="Transposase IS116/IS110/IS902 C-terminal" evidence="2">
    <location>
        <begin position="272"/>
        <end position="351"/>
    </location>
</feature>
<evidence type="ECO:0000313" key="3">
    <source>
        <dbReference type="EMBL" id="MBS4180151.1"/>
    </source>
</evidence>
<accession>A0A942T5N9</accession>
<dbReference type="SUPFAM" id="SSF89124">
    <property type="entry name" value="Nop domain"/>
    <property type="match status" value="1"/>
</dbReference>
<dbReference type="GO" id="GO:0003677">
    <property type="term" value="F:DNA binding"/>
    <property type="evidence" value="ECO:0007669"/>
    <property type="project" value="InterPro"/>
</dbReference>
<gene>
    <name evidence="3" type="ORF">KHB02_01980</name>
    <name evidence="4" type="ORF">KHB02_30710</name>
</gene>